<comment type="subcellular location">
    <subcellularLocation>
        <location evidence="1">Membrane</location>
        <topology evidence="1">Single-pass membrane protein</topology>
    </subcellularLocation>
</comment>
<dbReference type="GO" id="GO:0016020">
    <property type="term" value="C:membrane"/>
    <property type="evidence" value="ECO:0007669"/>
    <property type="project" value="UniProtKB-SubCell"/>
</dbReference>
<keyword evidence="3 6" id="KW-1133">Transmembrane helix</keyword>
<dbReference type="AlphaFoldDB" id="A0A1T5M3A7"/>
<dbReference type="RefSeq" id="WP_079576722.1">
    <property type="nucleotide sequence ID" value="NZ_FUZQ01000009.1"/>
</dbReference>
<dbReference type="OrthoDB" id="9774900at2"/>
<accession>A0A1T5M3A7</accession>
<evidence type="ECO:0000256" key="1">
    <source>
        <dbReference type="ARBA" id="ARBA00004167"/>
    </source>
</evidence>
<keyword evidence="4 6" id="KW-0472">Membrane</keyword>
<evidence type="ECO:0000313" key="8">
    <source>
        <dbReference type="Proteomes" id="UP000189777"/>
    </source>
</evidence>
<proteinExistence type="predicted"/>
<feature type="region of interest" description="Disordered" evidence="5">
    <location>
        <begin position="1"/>
        <end position="20"/>
    </location>
</feature>
<feature type="transmembrane region" description="Helical" evidence="6">
    <location>
        <begin position="23"/>
        <end position="44"/>
    </location>
</feature>
<evidence type="ECO:0000256" key="3">
    <source>
        <dbReference type="ARBA" id="ARBA00022989"/>
    </source>
</evidence>
<gene>
    <name evidence="7" type="ORF">SAMN04324258_4380</name>
</gene>
<reference evidence="7 8" key="1">
    <citation type="submission" date="2017-02" db="EMBL/GenBank/DDBJ databases">
        <authorList>
            <person name="Peterson S.W."/>
        </authorList>
    </citation>
    <scope>NUCLEOTIDE SEQUENCE [LARGE SCALE GENOMIC DNA]</scope>
    <source>
        <strain evidence="7 8">DSM 21481</strain>
    </source>
</reference>
<protein>
    <recommendedName>
        <fullName evidence="9">Neutral zinc metallopeptidase</fullName>
    </recommendedName>
</protein>
<sequence length="301" mass="31045">MTFSEGGQFEGGRVRKGGGGRRGAVVGGGIGAIVVALLAVFLGGGDLGQLTGALGGAVQDAGAPAGDGQEQYVDDCTAQQANDDRECRLSATVQSLDAYWGRVLPEQAGVEYALPPVESFSGSTTTGCGAATSATGPFYCPPDRTVYVDVSFFDELSTQFGAQGGPLAEEYVVAHEVGHHVEQLVGAMDAADRGGTGPESDSVRIELMADCLAGMWAGSAATEVDPDTGLTFLEPISPAQLRQALDAAATVGDDHIQQQATGRISPESFTHGTSEQRVRWFTVGYEGGTMDDCDALSARTL</sequence>
<keyword evidence="2 6" id="KW-0812">Transmembrane</keyword>
<evidence type="ECO:0008006" key="9">
    <source>
        <dbReference type="Google" id="ProtNLM"/>
    </source>
</evidence>
<organism evidence="7 8">
    <name type="scientific">Krasilnikoviella flava</name>
    <dbReference type="NCBI Taxonomy" id="526729"/>
    <lineage>
        <taxon>Bacteria</taxon>
        <taxon>Bacillati</taxon>
        <taxon>Actinomycetota</taxon>
        <taxon>Actinomycetes</taxon>
        <taxon>Micrococcales</taxon>
        <taxon>Promicromonosporaceae</taxon>
        <taxon>Krasilnikoviella</taxon>
    </lineage>
</organism>
<dbReference type="STRING" id="526729.SAMN04324258_4380"/>
<evidence type="ECO:0000256" key="4">
    <source>
        <dbReference type="ARBA" id="ARBA00023136"/>
    </source>
</evidence>
<dbReference type="Proteomes" id="UP000189777">
    <property type="component" value="Unassembled WGS sequence"/>
</dbReference>
<name>A0A1T5M3A7_9MICO</name>
<evidence type="ECO:0000256" key="6">
    <source>
        <dbReference type="SAM" id="Phobius"/>
    </source>
</evidence>
<keyword evidence="8" id="KW-1185">Reference proteome</keyword>
<dbReference type="PANTHER" id="PTHR30168:SF0">
    <property type="entry name" value="INNER MEMBRANE PROTEIN"/>
    <property type="match status" value="1"/>
</dbReference>
<dbReference type="EMBL" id="FUZQ01000009">
    <property type="protein sequence ID" value="SKC82504.1"/>
    <property type="molecule type" value="Genomic_DNA"/>
</dbReference>
<dbReference type="Pfam" id="PF04228">
    <property type="entry name" value="Zn_peptidase"/>
    <property type="match status" value="1"/>
</dbReference>
<evidence type="ECO:0000256" key="5">
    <source>
        <dbReference type="SAM" id="MobiDB-lite"/>
    </source>
</evidence>
<evidence type="ECO:0000313" key="7">
    <source>
        <dbReference type="EMBL" id="SKC82504.1"/>
    </source>
</evidence>
<evidence type="ECO:0000256" key="2">
    <source>
        <dbReference type="ARBA" id="ARBA00022692"/>
    </source>
</evidence>
<dbReference type="PANTHER" id="PTHR30168">
    <property type="entry name" value="PUTATIVE MEMBRANE PROTEIN YPFJ"/>
    <property type="match status" value="1"/>
</dbReference>
<dbReference type="InterPro" id="IPR007343">
    <property type="entry name" value="Uncharacterised_pept_Zn_put"/>
</dbReference>